<sequence>MYLLDTDHITILDRGGQPAQQLLKKLAAITSSEVATTIITYEEQMRGWLSYIAKTNSIETQVVAYRRLEKHLANYRTIPIVGFDEKAGQVFQELRVTYPRLGSMDLKIAAISMVNQAILLTRNLSDFGQIAGLRAEDWTITSN</sequence>
<accession>A0A0A1VYE3</accession>
<comment type="caution">
    <text evidence="2">The sequence shown here is derived from an EMBL/GenBank/DDBJ whole genome shotgun (WGS) entry which is preliminary data.</text>
</comment>
<dbReference type="Pfam" id="PF01850">
    <property type="entry name" value="PIN"/>
    <property type="match status" value="1"/>
</dbReference>
<dbReference type="CDD" id="cd09881">
    <property type="entry name" value="PIN_VapC4-5_FitB-like"/>
    <property type="match status" value="1"/>
</dbReference>
<dbReference type="Proteomes" id="UP000030321">
    <property type="component" value="Unassembled WGS sequence"/>
</dbReference>
<protein>
    <recommendedName>
        <fullName evidence="1">PIN domain-containing protein</fullName>
    </recommendedName>
</protein>
<dbReference type="EMBL" id="BBPA01000061">
    <property type="protein sequence ID" value="GAL94780.1"/>
    <property type="molecule type" value="Genomic_DNA"/>
</dbReference>
<proteinExistence type="predicted"/>
<dbReference type="AlphaFoldDB" id="A0A0A1VYE3"/>
<dbReference type="Gene3D" id="3.40.50.1010">
    <property type="entry name" value="5'-nuclease"/>
    <property type="match status" value="1"/>
</dbReference>
<dbReference type="InterPro" id="IPR002716">
    <property type="entry name" value="PIN_dom"/>
</dbReference>
<evidence type="ECO:0000313" key="2">
    <source>
        <dbReference type="EMBL" id="GAL94780.1"/>
    </source>
</evidence>
<dbReference type="SUPFAM" id="SSF88723">
    <property type="entry name" value="PIN domain-like"/>
    <property type="match status" value="1"/>
</dbReference>
<dbReference type="InterPro" id="IPR029060">
    <property type="entry name" value="PIN-like_dom_sf"/>
</dbReference>
<evidence type="ECO:0000259" key="1">
    <source>
        <dbReference type="Pfam" id="PF01850"/>
    </source>
</evidence>
<name>A0A0A1VYE3_MICAE</name>
<gene>
    <name evidence="2" type="ORF">N44_03371</name>
</gene>
<feature type="domain" description="PIN" evidence="1">
    <location>
        <begin position="3"/>
        <end position="130"/>
    </location>
</feature>
<dbReference type="RefSeq" id="WP_004160482.1">
    <property type="nucleotide sequence ID" value="NZ_BBPA01000061.1"/>
</dbReference>
<evidence type="ECO:0000313" key="3">
    <source>
        <dbReference type="Proteomes" id="UP000030321"/>
    </source>
</evidence>
<organism evidence="2 3">
    <name type="scientific">Microcystis aeruginosa NIES-44</name>
    <dbReference type="NCBI Taxonomy" id="449439"/>
    <lineage>
        <taxon>Bacteria</taxon>
        <taxon>Bacillati</taxon>
        <taxon>Cyanobacteriota</taxon>
        <taxon>Cyanophyceae</taxon>
        <taxon>Oscillatoriophycideae</taxon>
        <taxon>Chroococcales</taxon>
        <taxon>Microcystaceae</taxon>
        <taxon>Microcystis</taxon>
    </lineage>
</organism>
<reference evidence="3" key="1">
    <citation type="journal article" date="2015" name="Genome">
        <title>Whole Genome Sequence of the Non-Microcystin-Producing Microcystis aeruginosa Strain NIES-44.</title>
        <authorList>
            <person name="Okano K."/>
            <person name="Miyata N."/>
            <person name="Ozaki Y."/>
        </authorList>
    </citation>
    <scope>NUCLEOTIDE SEQUENCE [LARGE SCALE GENOMIC DNA]</scope>
    <source>
        <strain evidence="3">NIES-44</strain>
    </source>
</reference>